<feature type="transmembrane region" description="Helical" evidence="8">
    <location>
        <begin position="331"/>
        <end position="353"/>
    </location>
</feature>
<feature type="transmembrane region" description="Helical" evidence="8">
    <location>
        <begin position="1104"/>
        <end position="1127"/>
    </location>
</feature>
<keyword evidence="4 6" id="KW-1015">Disulfide bond</keyword>
<feature type="region of interest" description="Disordered" evidence="7">
    <location>
        <begin position="1002"/>
        <end position="1069"/>
    </location>
</feature>
<dbReference type="Pfam" id="PF00791">
    <property type="entry name" value="ZU5"/>
    <property type="match status" value="1"/>
</dbReference>
<comment type="caution">
    <text evidence="11">The sequence shown here is derived from an EMBL/GenBank/DDBJ whole genome shotgun (WGS) entry which is preliminary data.</text>
</comment>
<evidence type="ECO:0000256" key="1">
    <source>
        <dbReference type="ARBA" id="ARBA00022703"/>
    </source>
</evidence>
<evidence type="ECO:0000256" key="6">
    <source>
        <dbReference type="PROSITE-ProRule" id="PRU00206"/>
    </source>
</evidence>
<feature type="repeat" description="TNFR-Cys" evidence="6">
    <location>
        <begin position="219"/>
        <end position="259"/>
    </location>
</feature>
<feature type="signal peptide" evidence="9">
    <location>
        <begin position="1"/>
        <end position="22"/>
    </location>
</feature>
<dbReference type="PROSITE" id="PS00652">
    <property type="entry name" value="TNFR_NGFR_1"/>
    <property type="match status" value="3"/>
</dbReference>
<feature type="domain" description="TNFR-Cys" evidence="10">
    <location>
        <begin position="904"/>
        <end position="945"/>
    </location>
</feature>
<feature type="repeat" description="TNFR-Cys" evidence="6">
    <location>
        <begin position="904"/>
        <end position="945"/>
    </location>
</feature>
<feature type="disulfide bond" evidence="6">
    <location>
        <begin position="241"/>
        <end position="259"/>
    </location>
</feature>
<dbReference type="InterPro" id="IPR001368">
    <property type="entry name" value="TNFR/NGFR_Cys_rich_reg"/>
</dbReference>
<reference evidence="11 12" key="1">
    <citation type="submission" date="2022-05" db="EMBL/GenBank/DDBJ databases">
        <authorList>
            <consortium name="Genoscope - CEA"/>
            <person name="William W."/>
        </authorList>
    </citation>
    <scope>NUCLEOTIDE SEQUENCE [LARGE SCALE GENOMIC DNA]</scope>
</reference>
<dbReference type="SMART" id="SM00208">
    <property type="entry name" value="TNFR"/>
    <property type="match status" value="5"/>
</dbReference>
<dbReference type="Pfam" id="PF00531">
    <property type="entry name" value="Death"/>
    <property type="match status" value="1"/>
</dbReference>
<sequence length="1319" mass="146736">MGVLRIYLICLIVFRLIFTVYSRCGGDEFTVVDHSGKIISCIRCSNYTCKPGFGLSRQCGGRVQQTEAQKIVCQPCELGKTYSNTTDYGCCRPCQICPDSHTVVRKCSLTANSECNRDCGKESYFDETTGSCRKCSFCCDGKNEKKDDCKDMPFYEQCDANLPLQIINACKPKCKHNQYIVMTKNGSHCENCKHCPLGTSPSIKCGSMVENTAGIECLGCVAGQTFSDKLDTASCKTCTKCSIGQKELIPCNVTRDRACGECDKGFYKDHTSNSCMPCSACCNDGQDVYVEKCAEQKMPLSLQCSYTRRAISVCQQKIQENTKLEDSRNLLAVYIAAGVTVGLVTSILIMLLWRWRHQRNKRLSGSHSLAMLLASEEEQEDEATSHSAMKLEDPTVNVSQETLSFEKCGVLLQFNDPDSFFNDAQQIRVEICWDQTSFPALNQDEVQLSPIIKFHPYGVRLSKPVQIRIPHSALVFYTHGWKIKLKSSAFENGINVWKDEEVDEISNNDVCRHVDCLLSYVVVGTPAFNSKPNKKRFKCAIFGGEGKVGENYTAYLYVFDDCEASLEKIMEEEKFNNRILLGSLQSLYIETLLDTDIKISVKQLVEGWKEACINPQVITHKSLKESYKTIPRSEILFGHDDGRNRDFHCTLELTADNTTTKLSAVASIKDDPFRRYRYQESNQGLGHNDLMVTGRNLCDPLITDEGRPSICFHELPKEVLQAVAKKLDLSFRGVGNWRHVAVHLGFTEKEIDDFRAELLTPDGSPCTVMLNALQAKQQNFTVAQFVHILQTRKIKRFDVVNILEPYVYELISSVSLCDIFPRYNFYLASNPVVNESQIKRRRNPYLSFSLYRKATNRCTEFQFLVLYADGATSCVDCESCPPGQGLSHECGTKISSSEMVHCIPCIQGSSFSTNYDTLSCIPCSASCSEDQLVNQTCTTTSDVKCAQQCNSKDRYYDEVIGDCKQCSKCCGDDQDVIEEECERKMGAASNMICSFESSVNRCDRDTDTLTPSPQETTASQTEANASASPENTTESKNASTAASLDKTTASQKDRPTESPKVTTVIQSTPFPAHFTQNVTGTFTSSGEIRSLQDSSKAKPADNQVGLIVGITVAVVLGLVSLAALISYCLLPRSCSSSLQLKNTDAEKGVKYHLVKDTAACAVARKGDHTREKKPGMVKGTQSKSESSETLCEKNPKGLVCVCQTSTPKASKLLASLFNDEDTLQAVCEMLDTVVPLRGDYRDVARHFKFNRFQISARLEHATYPGEPTRTKALIIALASSHPDLTVEEFANVVERKAKRKDVSRLLRAYDMAEEAPEEL</sequence>
<protein>
    <recommendedName>
        <fullName evidence="10">TNFR-Cys domain-containing protein</fullName>
    </recommendedName>
</protein>
<evidence type="ECO:0000259" key="10">
    <source>
        <dbReference type="PROSITE" id="PS50050"/>
    </source>
</evidence>
<feature type="repeat" description="TNFR-Cys" evidence="6">
    <location>
        <begin position="75"/>
        <end position="115"/>
    </location>
</feature>
<dbReference type="Gene3D" id="2.10.50.10">
    <property type="entry name" value="Tumor Necrosis Factor Receptor, subunit A, domain 2"/>
    <property type="match status" value="3"/>
</dbReference>
<feature type="repeat" description="TNFR-Cys" evidence="6">
    <location>
        <begin position="261"/>
        <end position="304"/>
    </location>
</feature>
<keyword evidence="1" id="KW-0053">Apoptosis</keyword>
<organism evidence="11 12">
    <name type="scientific">Porites evermanni</name>
    <dbReference type="NCBI Taxonomy" id="104178"/>
    <lineage>
        <taxon>Eukaryota</taxon>
        <taxon>Metazoa</taxon>
        <taxon>Cnidaria</taxon>
        <taxon>Anthozoa</taxon>
        <taxon>Hexacorallia</taxon>
        <taxon>Scleractinia</taxon>
        <taxon>Fungiina</taxon>
        <taxon>Poritidae</taxon>
        <taxon>Porites</taxon>
    </lineage>
</organism>
<gene>
    <name evidence="11" type="ORF">PEVE_00029050</name>
</gene>
<feature type="compositionally biased region" description="Polar residues" evidence="7">
    <location>
        <begin position="1179"/>
        <end position="1188"/>
    </location>
</feature>
<feature type="disulfide bond" evidence="6">
    <location>
        <begin position="220"/>
        <end position="235"/>
    </location>
</feature>
<evidence type="ECO:0000256" key="8">
    <source>
        <dbReference type="SAM" id="Phobius"/>
    </source>
</evidence>
<keyword evidence="8" id="KW-1133">Transmembrane helix</keyword>
<evidence type="ECO:0000256" key="4">
    <source>
        <dbReference type="ARBA" id="ARBA00023157"/>
    </source>
</evidence>
<dbReference type="CDD" id="cd01670">
    <property type="entry name" value="Death"/>
    <property type="match status" value="1"/>
</dbReference>
<evidence type="ECO:0000313" key="11">
    <source>
        <dbReference type="EMBL" id="CAH3026435.1"/>
    </source>
</evidence>
<feature type="disulfide bond" evidence="6">
    <location>
        <begin position="927"/>
        <end position="945"/>
    </location>
</feature>
<dbReference type="PANTHER" id="PTHR46605:SF2">
    <property type="entry name" value="TNFR-CYS DOMAIN-CONTAINING PROTEIN"/>
    <property type="match status" value="1"/>
</dbReference>
<evidence type="ECO:0000256" key="3">
    <source>
        <dbReference type="ARBA" id="ARBA00022737"/>
    </source>
</evidence>
<accession>A0ABN8M9Y1</accession>
<dbReference type="Gene3D" id="2.60.220.30">
    <property type="match status" value="1"/>
</dbReference>
<feature type="disulfide bond" evidence="6">
    <location>
        <begin position="76"/>
        <end position="91"/>
    </location>
</feature>
<evidence type="ECO:0000256" key="5">
    <source>
        <dbReference type="ARBA" id="ARBA00023180"/>
    </source>
</evidence>
<evidence type="ECO:0000256" key="9">
    <source>
        <dbReference type="SAM" id="SignalP"/>
    </source>
</evidence>
<feature type="disulfide bond" evidence="6">
    <location>
        <begin position="97"/>
        <end position="115"/>
    </location>
</feature>
<dbReference type="InterPro" id="IPR052302">
    <property type="entry name" value="Neurotrophin_rcpt-DD"/>
</dbReference>
<dbReference type="Gene3D" id="1.10.533.10">
    <property type="entry name" value="Death Domain, Fas"/>
    <property type="match status" value="1"/>
</dbReference>
<evidence type="ECO:0000256" key="2">
    <source>
        <dbReference type="ARBA" id="ARBA00022729"/>
    </source>
</evidence>
<dbReference type="Proteomes" id="UP001159427">
    <property type="component" value="Unassembled WGS sequence"/>
</dbReference>
<feature type="domain" description="TNFR-Cys" evidence="10">
    <location>
        <begin position="261"/>
        <end position="304"/>
    </location>
</feature>
<evidence type="ECO:0000313" key="12">
    <source>
        <dbReference type="Proteomes" id="UP001159427"/>
    </source>
</evidence>
<dbReference type="EMBL" id="CALNXI010000404">
    <property type="protein sequence ID" value="CAH3026435.1"/>
    <property type="molecule type" value="Genomic_DNA"/>
</dbReference>
<dbReference type="InterPro" id="IPR000906">
    <property type="entry name" value="ZU5_dom"/>
</dbReference>
<keyword evidence="3" id="KW-0677">Repeat</keyword>
<evidence type="ECO:0000256" key="7">
    <source>
        <dbReference type="SAM" id="MobiDB-lite"/>
    </source>
</evidence>
<comment type="caution">
    <text evidence="6">Lacks conserved residue(s) required for the propagation of feature annotation.</text>
</comment>
<keyword evidence="5" id="KW-0325">Glycoprotein</keyword>
<dbReference type="InterPro" id="IPR011029">
    <property type="entry name" value="DEATH-like_dom_sf"/>
</dbReference>
<feature type="chain" id="PRO_5045941761" description="TNFR-Cys domain-containing protein" evidence="9">
    <location>
        <begin position="23"/>
        <end position="1319"/>
    </location>
</feature>
<feature type="disulfide bond" evidence="6">
    <location>
        <begin position="94"/>
        <end position="107"/>
    </location>
</feature>
<feature type="compositionally biased region" description="Polar residues" evidence="7">
    <location>
        <begin position="1008"/>
        <end position="1050"/>
    </location>
</feature>
<keyword evidence="2 9" id="KW-0732">Signal</keyword>
<feature type="region of interest" description="Disordered" evidence="7">
    <location>
        <begin position="1169"/>
        <end position="1188"/>
    </location>
</feature>
<feature type="domain" description="TNFR-Cys" evidence="10">
    <location>
        <begin position="219"/>
        <end position="259"/>
    </location>
</feature>
<feature type="compositionally biased region" description="Polar residues" evidence="7">
    <location>
        <begin position="1059"/>
        <end position="1069"/>
    </location>
</feature>
<keyword evidence="12" id="KW-1185">Reference proteome</keyword>
<dbReference type="Pfam" id="PF00020">
    <property type="entry name" value="TNFR_c6"/>
    <property type="match status" value="1"/>
</dbReference>
<dbReference type="SUPFAM" id="SSF47986">
    <property type="entry name" value="DEATH domain"/>
    <property type="match status" value="1"/>
</dbReference>
<name>A0ABN8M9Y1_9CNID</name>
<dbReference type="PANTHER" id="PTHR46605">
    <property type="entry name" value="TUMOR NECROSIS FACTOR RECEPTOR"/>
    <property type="match status" value="1"/>
</dbReference>
<feature type="disulfide bond" evidence="6">
    <location>
        <begin position="238"/>
        <end position="251"/>
    </location>
</feature>
<keyword evidence="8" id="KW-0812">Transmembrane</keyword>
<keyword evidence="8" id="KW-0472">Membrane</keyword>
<feature type="domain" description="TNFR-Cys" evidence="10">
    <location>
        <begin position="75"/>
        <end position="115"/>
    </location>
</feature>
<proteinExistence type="predicted"/>
<dbReference type="InterPro" id="IPR000488">
    <property type="entry name" value="Death_dom"/>
</dbReference>
<dbReference type="PROSITE" id="PS50050">
    <property type="entry name" value="TNFR_NGFR_2"/>
    <property type="match status" value="4"/>
</dbReference>
<feature type="disulfide bond" evidence="6">
    <location>
        <begin position="905"/>
        <end position="920"/>
    </location>
</feature>